<evidence type="ECO:0000313" key="1">
    <source>
        <dbReference type="EMBL" id="KAK6346618.1"/>
    </source>
</evidence>
<accession>A0AAV9UR84</accession>
<keyword evidence="2" id="KW-1185">Reference proteome</keyword>
<organism evidence="1 2">
    <name type="scientific">Orbilia brochopaga</name>
    <dbReference type="NCBI Taxonomy" id="3140254"/>
    <lineage>
        <taxon>Eukaryota</taxon>
        <taxon>Fungi</taxon>
        <taxon>Dikarya</taxon>
        <taxon>Ascomycota</taxon>
        <taxon>Pezizomycotina</taxon>
        <taxon>Orbiliomycetes</taxon>
        <taxon>Orbiliales</taxon>
        <taxon>Orbiliaceae</taxon>
        <taxon>Orbilia</taxon>
    </lineage>
</organism>
<dbReference type="EMBL" id="JAVHNQ010000005">
    <property type="protein sequence ID" value="KAK6346618.1"/>
    <property type="molecule type" value="Genomic_DNA"/>
</dbReference>
<dbReference type="PANTHER" id="PTHR12224:SF0">
    <property type="entry name" value="BETA-1,4-MANNOSYL-GLYCOPROTEIN 4-BETA-N-ACETYLGLUCOSAMINYLTRANSFERASE"/>
    <property type="match status" value="1"/>
</dbReference>
<reference evidence="1 2" key="1">
    <citation type="submission" date="2019-10" db="EMBL/GenBank/DDBJ databases">
        <authorList>
            <person name="Palmer J.M."/>
        </authorList>
    </citation>
    <scope>NUCLEOTIDE SEQUENCE [LARGE SCALE GENOMIC DNA]</scope>
    <source>
        <strain evidence="1 2">TWF696</strain>
    </source>
</reference>
<dbReference type="Proteomes" id="UP001375240">
    <property type="component" value="Unassembled WGS sequence"/>
</dbReference>
<dbReference type="Pfam" id="PF04724">
    <property type="entry name" value="Glyco_transf_17"/>
    <property type="match status" value="1"/>
</dbReference>
<dbReference type="AlphaFoldDB" id="A0AAV9UR84"/>
<gene>
    <name evidence="1" type="ORF">TWF696_006738</name>
</gene>
<dbReference type="GO" id="GO:0006044">
    <property type="term" value="P:N-acetylglucosamine metabolic process"/>
    <property type="evidence" value="ECO:0007669"/>
    <property type="project" value="TreeGrafter"/>
</dbReference>
<dbReference type="PANTHER" id="PTHR12224">
    <property type="entry name" value="BETA-1,4-MANNOSYL-GLYCOPROTEIN BETA-1,4-N-ACETYLGLUCOSAMINYL-TRANSFERASE"/>
    <property type="match status" value="1"/>
</dbReference>
<protein>
    <recommendedName>
        <fullName evidence="3">Glycosyltransferase family 17 protein</fullName>
    </recommendedName>
</protein>
<dbReference type="GO" id="GO:0016020">
    <property type="term" value="C:membrane"/>
    <property type="evidence" value="ECO:0007669"/>
    <property type="project" value="InterPro"/>
</dbReference>
<evidence type="ECO:0008006" key="3">
    <source>
        <dbReference type="Google" id="ProtNLM"/>
    </source>
</evidence>
<sequence length="397" mass="46299">MKRQHDLAILPIFGARRLKKQPLLLLFLRRRWRAIAMTLLLLWTITSYQHTHPSHTHAVTSDLIAFEASHSSTSDELLSFLPLPEAQALCGAQRWPVYNADAREPRRRIYDLFMINNEMDWLEIRMETMAKHVDYFVILEAPYTFTGLPKALTMEANWARFAKFHKQMIYKVMESFPPGAKRAWDYEDFQRNAMFTQALLGMPGEQAPRVGDVIIVSDVDEIVRPAALQILRNCDFPKRLTLRSQFYYYGFQFLHKGQQWEHPQATTFQGASDTILPADLRNGEGGNRLTAWWDKADLWNAGWHCSSCFSTIEDMLTKMKSFSHMSLNAERFRDPNRIVDRIRNGLDLWDRKGQVYEKIPRNQDIPEILKSKPEKFRYLLDREGPDAGFSDAPTREP</sequence>
<evidence type="ECO:0000313" key="2">
    <source>
        <dbReference type="Proteomes" id="UP001375240"/>
    </source>
</evidence>
<dbReference type="GO" id="GO:0003830">
    <property type="term" value="F:beta-1,4-mannosylglycoprotein 4-beta-N-acetylglucosaminyltransferase activity"/>
    <property type="evidence" value="ECO:0007669"/>
    <property type="project" value="InterPro"/>
</dbReference>
<proteinExistence type="predicted"/>
<dbReference type="InterPro" id="IPR006813">
    <property type="entry name" value="Glyco_trans_17"/>
</dbReference>
<comment type="caution">
    <text evidence="1">The sequence shown here is derived from an EMBL/GenBank/DDBJ whole genome shotgun (WGS) entry which is preliminary data.</text>
</comment>
<name>A0AAV9UR84_9PEZI</name>